<dbReference type="InterPro" id="IPR036400">
    <property type="entry name" value="Cyt_B5-like_heme/steroid_sf"/>
</dbReference>
<evidence type="ECO:0000256" key="12">
    <source>
        <dbReference type="ARBA" id="ARBA00023004"/>
    </source>
</evidence>
<keyword evidence="5" id="KW-0813">Transport</keyword>
<evidence type="ECO:0000256" key="16">
    <source>
        <dbReference type="ARBA" id="ARBA00061589"/>
    </source>
</evidence>
<evidence type="ECO:0000256" key="1">
    <source>
        <dbReference type="ARBA" id="ARBA00001917"/>
    </source>
</evidence>
<evidence type="ECO:0000256" key="17">
    <source>
        <dbReference type="ARBA" id="ARBA00066458"/>
    </source>
</evidence>
<proteinExistence type="inferred from homology"/>
<comment type="similarity">
    <text evidence="16">In the N-terminal section; belongs to the cytochrome b5 family.</text>
</comment>
<dbReference type="InterPro" id="IPR008259">
    <property type="entry name" value="FMN_hydac_DH_AS"/>
</dbReference>
<dbReference type="Gene3D" id="3.10.120.10">
    <property type="entry name" value="Cytochrome b5-like heme/steroid binding domain"/>
    <property type="match status" value="1"/>
</dbReference>
<dbReference type="OrthoDB" id="1925334at2759"/>
<evidence type="ECO:0000256" key="4">
    <source>
        <dbReference type="ARBA" id="ARBA00011881"/>
    </source>
</evidence>
<evidence type="ECO:0000256" key="13">
    <source>
        <dbReference type="ARBA" id="ARBA00023128"/>
    </source>
</evidence>
<keyword evidence="7" id="KW-0285">Flavoprotein</keyword>
<dbReference type="Proteomes" id="UP000757232">
    <property type="component" value="Unassembled WGS sequence"/>
</dbReference>
<comment type="catalytic activity">
    <reaction evidence="14">
        <text>(S)-lactate + 2 Fe(III)-[cytochrome c] = 2 Fe(II)-[cytochrome c] + pyruvate + 2 H(+)</text>
        <dbReference type="Rhea" id="RHEA:19909"/>
        <dbReference type="Rhea" id="RHEA-COMP:10350"/>
        <dbReference type="Rhea" id="RHEA-COMP:14399"/>
        <dbReference type="ChEBI" id="CHEBI:15361"/>
        <dbReference type="ChEBI" id="CHEBI:15378"/>
        <dbReference type="ChEBI" id="CHEBI:16651"/>
        <dbReference type="ChEBI" id="CHEBI:29033"/>
        <dbReference type="ChEBI" id="CHEBI:29034"/>
        <dbReference type="EC" id="1.1.2.3"/>
    </reaction>
    <physiologicalReaction direction="left-to-right" evidence="14">
        <dbReference type="Rhea" id="RHEA:19910"/>
    </physiologicalReaction>
</comment>
<dbReference type="SUPFAM" id="SSF55856">
    <property type="entry name" value="Cytochrome b5-like heme/steroid binding domain"/>
    <property type="match status" value="1"/>
</dbReference>
<dbReference type="InterPro" id="IPR037396">
    <property type="entry name" value="FMN_HAD"/>
</dbReference>
<feature type="domain" description="Cytochrome b5 heme-binding" evidence="22">
    <location>
        <begin position="2"/>
        <end position="79"/>
    </location>
</feature>
<evidence type="ECO:0000256" key="8">
    <source>
        <dbReference type="ARBA" id="ARBA00022643"/>
    </source>
</evidence>
<organism evidence="24 25">
    <name type="scientific">Sanghuangporus baumii</name>
    <name type="common">Phellinus baumii</name>
    <dbReference type="NCBI Taxonomy" id="108892"/>
    <lineage>
        <taxon>Eukaryota</taxon>
        <taxon>Fungi</taxon>
        <taxon>Dikarya</taxon>
        <taxon>Basidiomycota</taxon>
        <taxon>Agaricomycotina</taxon>
        <taxon>Agaricomycetes</taxon>
        <taxon>Hymenochaetales</taxon>
        <taxon>Hymenochaetaceae</taxon>
        <taxon>Sanghuangporus</taxon>
    </lineage>
</organism>
<dbReference type="AlphaFoldDB" id="A0A9Q5HSL9"/>
<evidence type="ECO:0000256" key="11">
    <source>
        <dbReference type="ARBA" id="ARBA00023002"/>
    </source>
</evidence>
<evidence type="ECO:0000256" key="15">
    <source>
        <dbReference type="ARBA" id="ARBA00061137"/>
    </source>
</evidence>
<comment type="cofactor">
    <cofactor evidence="2">
        <name>heme b</name>
        <dbReference type="ChEBI" id="CHEBI:60344"/>
    </cofactor>
</comment>
<keyword evidence="8" id="KW-0288">FMN</keyword>
<dbReference type="PROSITE" id="PS00191">
    <property type="entry name" value="CYTOCHROME_B5_1"/>
    <property type="match status" value="1"/>
</dbReference>
<dbReference type="EMBL" id="LNZH02000211">
    <property type="protein sequence ID" value="OCB85109.1"/>
    <property type="molecule type" value="Genomic_DNA"/>
</dbReference>
<reference evidence="24" key="1">
    <citation type="submission" date="2016-06" db="EMBL/GenBank/DDBJ databases">
        <title>Draft Genome sequence of the fungus Inonotus baumii.</title>
        <authorList>
            <person name="Zhu H."/>
            <person name="Lin W."/>
        </authorList>
    </citation>
    <scope>NUCLEOTIDE SEQUENCE</scope>
    <source>
        <strain evidence="24">821</strain>
    </source>
</reference>
<dbReference type="FunFam" id="3.20.20.70:FF:000062">
    <property type="entry name" value="Cytochrome b2, mitochondrial, putative"/>
    <property type="match status" value="1"/>
</dbReference>
<dbReference type="PANTHER" id="PTHR10578:SF148">
    <property type="entry name" value="L-LACTATE DEHYDROGENASE (CYTOCHROME)"/>
    <property type="match status" value="1"/>
</dbReference>
<feature type="domain" description="FMN hydroxy acid dehydrogenase" evidence="23">
    <location>
        <begin position="105"/>
        <end position="472"/>
    </location>
</feature>
<dbReference type="GO" id="GO:0046872">
    <property type="term" value="F:metal ion binding"/>
    <property type="evidence" value="ECO:0007669"/>
    <property type="project" value="UniProtKB-KW"/>
</dbReference>
<dbReference type="EC" id="1.1.2.3" evidence="17"/>
<evidence type="ECO:0000256" key="2">
    <source>
        <dbReference type="ARBA" id="ARBA00001970"/>
    </source>
</evidence>
<dbReference type="InterPro" id="IPR001199">
    <property type="entry name" value="Cyt_B5-like_heme/steroid-bd"/>
</dbReference>
<dbReference type="FunFam" id="3.10.120.10:FF:000009">
    <property type="entry name" value="Cytochrome b2, mitochondrial, putative"/>
    <property type="match status" value="1"/>
</dbReference>
<comment type="similarity">
    <text evidence="15">In the C-terminal section; belongs to the FMN-dependent alpha-hydroxy acid dehydrogenase family.</text>
</comment>
<dbReference type="CDD" id="cd02922">
    <property type="entry name" value="FCB2_FMN"/>
    <property type="match status" value="1"/>
</dbReference>
<keyword evidence="10" id="KW-0809">Transit peptide</keyword>
<evidence type="ECO:0000256" key="7">
    <source>
        <dbReference type="ARBA" id="ARBA00022630"/>
    </source>
</evidence>
<dbReference type="InterPro" id="IPR000262">
    <property type="entry name" value="FMN-dep_DH"/>
</dbReference>
<evidence type="ECO:0000313" key="25">
    <source>
        <dbReference type="Proteomes" id="UP000757232"/>
    </source>
</evidence>
<dbReference type="PANTHER" id="PTHR10578">
    <property type="entry name" value="S -2-HYDROXY-ACID OXIDASE-RELATED"/>
    <property type="match status" value="1"/>
</dbReference>
<comment type="subcellular location">
    <subcellularLocation>
        <location evidence="3">Mitochondrion intermembrane space</location>
    </subcellularLocation>
</comment>
<comment type="cofactor">
    <cofactor evidence="1">
        <name>FMN</name>
        <dbReference type="ChEBI" id="CHEBI:58210"/>
    </cofactor>
</comment>
<dbReference type="GO" id="GO:0006089">
    <property type="term" value="P:lactate metabolic process"/>
    <property type="evidence" value="ECO:0007669"/>
    <property type="project" value="TreeGrafter"/>
</dbReference>
<dbReference type="GO" id="GO:0020037">
    <property type="term" value="F:heme binding"/>
    <property type="evidence" value="ECO:0007669"/>
    <property type="project" value="InterPro"/>
</dbReference>
<evidence type="ECO:0000313" key="24">
    <source>
        <dbReference type="EMBL" id="OCB85109.1"/>
    </source>
</evidence>
<comment type="subunit">
    <text evidence="4">Homotetramer.</text>
</comment>
<comment type="caution">
    <text evidence="24">The sequence shown here is derived from an EMBL/GenBank/DDBJ whole genome shotgun (WGS) entry which is preliminary data.</text>
</comment>
<evidence type="ECO:0000256" key="9">
    <source>
        <dbReference type="ARBA" id="ARBA00022723"/>
    </source>
</evidence>
<evidence type="ECO:0000256" key="3">
    <source>
        <dbReference type="ARBA" id="ARBA00004569"/>
    </source>
</evidence>
<evidence type="ECO:0000256" key="6">
    <source>
        <dbReference type="ARBA" id="ARBA00022617"/>
    </source>
</evidence>
<evidence type="ECO:0000259" key="23">
    <source>
        <dbReference type="PROSITE" id="PS51349"/>
    </source>
</evidence>
<sequence>MTALISGAAVAQHNSRESCWIIIHGKAYDVTEFLEEHPGGAAIILKYAGKDATKAYDPIHASDVVTTHLPKDKHLGLVDLSTVEEVIEEKTPEQRRREALWAARPPVSEILNLYDFEVLSRSILAPKTWYYYSSGADDEIALRENHNAFQRVWFRPRVLRNVSEVDMTHSILGCKSSMPFYISAMALGKLGHPDGELCLTRAAGKTGIIQMISTFASFTFDEIVDARAPDQVLFSQLYVNQNRELTRKYVQNAEKRGIKGLFITVDAPQLGRREKDLRAKNADDGGSEAGAKIQEGQKVEKGEGHTRAISSFIDPCLNWDDIKWFQGITKMPIILKGVATWEDTVLAIEAGVQGVVLSNHGGRQLDMARSGLEVLVEVISELKKRQLWPNPNFHIFIDGGVRRASDILKALALGASAVGIGKGFLYSYCAYGQEGVERAIDILRDEMIMDMRMLGITKLSELVPEMVDAHGLTTHPVPSPEHVLYNNTYEKLQLAQFRDAKL</sequence>
<keyword evidence="25" id="KW-1185">Reference proteome</keyword>
<dbReference type="GO" id="GO:0005758">
    <property type="term" value="C:mitochondrial intermembrane space"/>
    <property type="evidence" value="ECO:0007669"/>
    <property type="project" value="UniProtKB-SubCell"/>
</dbReference>
<evidence type="ECO:0000256" key="20">
    <source>
        <dbReference type="ARBA" id="ARBA00078774"/>
    </source>
</evidence>
<evidence type="ECO:0000256" key="19">
    <source>
        <dbReference type="ARBA" id="ARBA00075949"/>
    </source>
</evidence>
<dbReference type="SUPFAM" id="SSF51395">
    <property type="entry name" value="FMN-linked oxidoreductases"/>
    <property type="match status" value="1"/>
</dbReference>
<dbReference type="Gene3D" id="3.20.20.70">
    <property type="entry name" value="Aldolase class I"/>
    <property type="match status" value="1"/>
</dbReference>
<evidence type="ECO:0000256" key="5">
    <source>
        <dbReference type="ARBA" id="ARBA00022448"/>
    </source>
</evidence>
<dbReference type="SMART" id="SM01117">
    <property type="entry name" value="Cyt-b5"/>
    <property type="match status" value="1"/>
</dbReference>
<dbReference type="Pfam" id="PF00173">
    <property type="entry name" value="Cyt-b5"/>
    <property type="match status" value="1"/>
</dbReference>
<gene>
    <name evidence="24" type="ORF">A7U60_g7734</name>
</gene>
<keyword evidence="11" id="KW-0560">Oxidoreductase</keyword>
<dbReference type="PROSITE" id="PS00557">
    <property type="entry name" value="FMN_HYDROXY_ACID_DH_1"/>
    <property type="match status" value="1"/>
</dbReference>
<keyword evidence="6" id="KW-0349">Heme</keyword>
<dbReference type="PROSITE" id="PS50255">
    <property type="entry name" value="CYTOCHROME_B5_2"/>
    <property type="match status" value="1"/>
</dbReference>
<protein>
    <recommendedName>
        <fullName evidence="18">L-lactate dehydrogenase (cytochrome)</fullName>
        <ecNumber evidence="17">1.1.2.3</ecNumber>
    </recommendedName>
    <alternativeName>
        <fullName evidence="20">Cytochrome b2</fullName>
    </alternativeName>
    <alternativeName>
        <fullName evidence="19">Flavocytochrome b2</fullName>
    </alternativeName>
    <alternativeName>
        <fullName evidence="21">L-lactate ferricytochrome c oxidoreductase</fullName>
    </alternativeName>
</protein>
<dbReference type="Pfam" id="PF01070">
    <property type="entry name" value="FMN_dh"/>
    <property type="match status" value="1"/>
</dbReference>
<evidence type="ECO:0000256" key="14">
    <source>
        <dbReference type="ARBA" id="ARBA00052399"/>
    </source>
</evidence>
<dbReference type="GO" id="GO:0004460">
    <property type="term" value="F:L-lactate dehydrogenase (cytochrome) activity"/>
    <property type="evidence" value="ECO:0007669"/>
    <property type="project" value="UniProtKB-EC"/>
</dbReference>
<name>A0A9Q5HSL9_SANBA</name>
<keyword evidence="9" id="KW-0479">Metal-binding</keyword>
<evidence type="ECO:0000256" key="18">
    <source>
        <dbReference type="ARBA" id="ARBA00068515"/>
    </source>
</evidence>
<keyword evidence="12" id="KW-0408">Iron</keyword>
<keyword evidence="13" id="KW-0496">Mitochondrion</keyword>
<dbReference type="PRINTS" id="PR00363">
    <property type="entry name" value="CYTOCHROMEB5"/>
</dbReference>
<dbReference type="InterPro" id="IPR037458">
    <property type="entry name" value="L-MDH/L-LDH_FMN-bd"/>
</dbReference>
<dbReference type="InterPro" id="IPR018506">
    <property type="entry name" value="Cyt_B5_heme-BS"/>
</dbReference>
<evidence type="ECO:0000259" key="22">
    <source>
        <dbReference type="PROSITE" id="PS50255"/>
    </source>
</evidence>
<dbReference type="InterPro" id="IPR013785">
    <property type="entry name" value="Aldolase_TIM"/>
</dbReference>
<dbReference type="PROSITE" id="PS51349">
    <property type="entry name" value="FMN_HYDROXY_ACID_DH_2"/>
    <property type="match status" value="1"/>
</dbReference>
<accession>A0A9Q5HSL9</accession>
<evidence type="ECO:0000256" key="10">
    <source>
        <dbReference type="ARBA" id="ARBA00022946"/>
    </source>
</evidence>
<evidence type="ECO:0000256" key="21">
    <source>
        <dbReference type="ARBA" id="ARBA00078938"/>
    </source>
</evidence>